<dbReference type="Proteomes" id="UP000249056">
    <property type="component" value="Unassembled WGS sequence"/>
</dbReference>
<evidence type="ECO:0000256" key="1">
    <source>
        <dbReference type="SAM" id="Coils"/>
    </source>
</evidence>
<feature type="coiled-coil region" evidence="1">
    <location>
        <begin position="126"/>
        <end position="220"/>
    </location>
</feature>
<evidence type="ECO:0000313" key="2">
    <source>
        <dbReference type="EMBL" id="RAL67136.1"/>
    </source>
</evidence>
<sequence>MRQASSAVALAGGPVKTVERLLQAAVHTRDLHRSQIRNLTASLEGSDTQVAILKNEVENLKKDLETVNNGSAAMLWQEKEKQYLELKKRTDEGILERDLKIKRLRDSRDDNPATSLGLDVRGQQTLRRQREELITAENELAHSQMLIEALMNKEAKFDEERERIKKEAVHGTSERLQELYTNSTIQVEELSEKLKRLEHFERSENDIAAFQRQCKEEKESCNKNIADKAQQISTYEALIDHAMASMDWDDNRFYPIDKYYGYISGAKVEIRRLEAEILQLGLSRLSPGRRIESLDELSLEKDRLLDERVVLRKTRDDLQNRNIQHEKNLIRFREQLIRRNTQITNLQAQNTKLRAELRDGRAVVPLAGRLSIAGIAAPVIEIFIRHLLDLEREIRNRGREVDELPALPGIDGVPKIEREPGDISILRIVLWIGDRFDYLSTLIEKVSRIG</sequence>
<keyword evidence="3" id="KW-1185">Reference proteome</keyword>
<gene>
    <name evidence="2" type="ORF">DID88_007914</name>
</gene>
<comment type="caution">
    <text evidence="2">The sequence shown here is derived from an EMBL/GenBank/DDBJ whole genome shotgun (WGS) entry which is preliminary data.</text>
</comment>
<keyword evidence="1" id="KW-0175">Coiled coil</keyword>
<accession>A0A395J4C4</accession>
<protein>
    <submittedName>
        <fullName evidence="2">Uncharacterized protein</fullName>
    </submittedName>
</protein>
<feature type="coiled-coil region" evidence="1">
    <location>
        <begin position="294"/>
        <end position="335"/>
    </location>
</feature>
<dbReference type="EMBL" id="QKRW01000004">
    <property type="protein sequence ID" value="RAL67136.1"/>
    <property type="molecule type" value="Genomic_DNA"/>
</dbReference>
<proteinExistence type="predicted"/>
<name>A0A395J4C4_9HELO</name>
<organism evidence="2 3">
    <name type="scientific">Monilinia fructigena</name>
    <dbReference type="NCBI Taxonomy" id="38457"/>
    <lineage>
        <taxon>Eukaryota</taxon>
        <taxon>Fungi</taxon>
        <taxon>Dikarya</taxon>
        <taxon>Ascomycota</taxon>
        <taxon>Pezizomycotina</taxon>
        <taxon>Leotiomycetes</taxon>
        <taxon>Helotiales</taxon>
        <taxon>Sclerotiniaceae</taxon>
        <taxon>Monilinia</taxon>
    </lineage>
</organism>
<reference evidence="2 3" key="1">
    <citation type="submission" date="2018-06" db="EMBL/GenBank/DDBJ databases">
        <title>Genome Sequence of the Brown Rot Fungal Pathogen Monilinia fructigena.</title>
        <authorList>
            <person name="Landi L."/>
            <person name="De Miccolis Angelini R.M."/>
            <person name="Pollastro S."/>
            <person name="Abate D."/>
            <person name="Faretra F."/>
            <person name="Romanazzi G."/>
        </authorList>
    </citation>
    <scope>NUCLEOTIDE SEQUENCE [LARGE SCALE GENOMIC DNA]</scope>
    <source>
        <strain evidence="2 3">Mfrg269</strain>
    </source>
</reference>
<evidence type="ECO:0000313" key="3">
    <source>
        <dbReference type="Proteomes" id="UP000249056"/>
    </source>
</evidence>
<dbReference type="AlphaFoldDB" id="A0A395J4C4"/>
<feature type="coiled-coil region" evidence="1">
    <location>
        <begin position="43"/>
        <end position="70"/>
    </location>
</feature>
<dbReference type="OrthoDB" id="3556584at2759"/>